<dbReference type="Pfam" id="PF00221">
    <property type="entry name" value="Lyase_aromatic"/>
    <property type="match status" value="1"/>
</dbReference>
<dbReference type="CDD" id="cd00332">
    <property type="entry name" value="PAL-HAL"/>
    <property type="match status" value="1"/>
</dbReference>
<evidence type="ECO:0000256" key="2">
    <source>
        <dbReference type="ARBA" id="ARBA00022808"/>
    </source>
</evidence>
<dbReference type="EMBL" id="LGUI01000004">
    <property type="protein sequence ID" value="PNE32774.1"/>
    <property type="molecule type" value="Genomic_DNA"/>
</dbReference>
<dbReference type="GO" id="GO:0051289">
    <property type="term" value="P:protein homotetramerization"/>
    <property type="evidence" value="ECO:0007669"/>
    <property type="project" value="UniProtKB-ARBA"/>
</dbReference>
<dbReference type="PROSITE" id="PS00488">
    <property type="entry name" value="PAL_HISTIDASE"/>
    <property type="match status" value="1"/>
</dbReference>
<dbReference type="InterPro" id="IPR024083">
    <property type="entry name" value="Fumarase/histidase_N"/>
</dbReference>
<proteinExistence type="inferred from homology"/>
<gene>
    <name evidence="4" type="ORF">AF335_14590</name>
</gene>
<sequence length="565" mass="59934">MRGSPLALTRTVPLVETDTALVLGSDSLRAEEVADFARRPEKWEIRLDTEACARMAAAQRAKDELVASGQPVYGVTTGFGDSCGRHIGPAKAATLQRNLISGHLAGSGDPAPPEVTRATMLIRANCLARGYSGVRVDLVRLLADCLREDILPLIPQRGSVGASGDLVPLAYLADMLTGNGTVLHRGTKRSAASALKQAGLAPVELAPKEGLALINGTSFMSGYAVAAVRAARDLAAIADLCTAFAVEALQASAGPFEPFLHTHKPHPGQRTSAARIRCLLKDSKLAIEHQDRVTANPRLSGAGYQMLRTGLQDRYSVRCAPHVTGVLNDTLGWVTDWVDTEINSTNDNPLFDPETGEVHHGGNFYGGHVGQAMDALKLAVASLGDLLDRQVALVVDEKSNQGLTANLVRPTDGSDYDSGLHHGFKAAQIASSSLAAEALKNSTPATAFSRSTESHNQDKVSMASIAARDAWHIVELVQNIAAIDLAALCQAVDLRGGDRMAPATRAARDLVRTAVPFVDQDRRLDTDFAALVALIRSGEIAALLRAAGAEAESQLPEQPRRHCVH</sequence>
<dbReference type="Gene3D" id="1.10.275.10">
    <property type="entry name" value="Fumarase/aspartase (N-terminal domain)"/>
    <property type="match status" value="1"/>
</dbReference>
<reference evidence="5" key="1">
    <citation type="submission" date="2015-07" db="EMBL/GenBank/DDBJ databases">
        <authorList>
            <person name="Graham D.E."/>
            <person name="Giannone R.J."/>
            <person name="Gulvik C.A."/>
            <person name="Hettich R.L."/>
            <person name="Klingeman D.M."/>
            <person name="Mahan K.M."/>
            <person name="Parry R.J."/>
            <person name="Spain J.C."/>
        </authorList>
    </citation>
    <scope>NUCLEOTIDE SEQUENCE [LARGE SCALE GENOMIC DNA]</scope>
    <source>
        <strain evidence="5">ATCC 27428</strain>
    </source>
</reference>
<keyword evidence="5" id="KW-1185">Reference proteome</keyword>
<dbReference type="FunFam" id="1.20.200.10:FF:000012">
    <property type="entry name" value="Tyrosine ammonia-lyase"/>
    <property type="match status" value="1"/>
</dbReference>
<name>A0A2N8NVI5_STREU</name>
<dbReference type="SUPFAM" id="SSF48557">
    <property type="entry name" value="L-aspartase-like"/>
    <property type="match status" value="1"/>
</dbReference>
<evidence type="ECO:0000256" key="1">
    <source>
        <dbReference type="ARBA" id="ARBA00007238"/>
    </source>
</evidence>
<keyword evidence="2" id="KW-0369">Histidine metabolism</keyword>
<dbReference type="Proteomes" id="UP000235945">
    <property type="component" value="Unassembled WGS sequence"/>
</dbReference>
<dbReference type="PANTHER" id="PTHR10362">
    <property type="entry name" value="HISTIDINE AMMONIA-LYASE"/>
    <property type="match status" value="1"/>
</dbReference>
<evidence type="ECO:0000313" key="4">
    <source>
        <dbReference type="EMBL" id="PNE32774.1"/>
    </source>
</evidence>
<accession>A0A2N8NVI5</accession>
<dbReference type="GO" id="GO:0006547">
    <property type="term" value="P:L-histidine metabolic process"/>
    <property type="evidence" value="ECO:0007669"/>
    <property type="project" value="UniProtKB-KW"/>
</dbReference>
<dbReference type="FunFam" id="1.10.275.10:FF:000005">
    <property type="entry name" value="Histidine ammonia-lyase"/>
    <property type="match status" value="1"/>
</dbReference>
<dbReference type="InterPro" id="IPR001106">
    <property type="entry name" value="Aromatic_Lyase"/>
</dbReference>
<organism evidence="4 5">
    <name type="scientific">Streptomyces eurocidicus</name>
    <name type="common">Streptoverticillium eurocidicus</name>
    <dbReference type="NCBI Taxonomy" id="66423"/>
    <lineage>
        <taxon>Bacteria</taxon>
        <taxon>Bacillati</taxon>
        <taxon>Actinomycetota</taxon>
        <taxon>Actinomycetes</taxon>
        <taxon>Kitasatosporales</taxon>
        <taxon>Streptomycetaceae</taxon>
        <taxon>Streptomyces</taxon>
    </lineage>
</organism>
<comment type="caution">
    <text evidence="4">The sequence shown here is derived from an EMBL/GenBank/DDBJ whole genome shotgun (WGS) entry which is preliminary data.</text>
</comment>
<evidence type="ECO:0000313" key="5">
    <source>
        <dbReference type="Proteomes" id="UP000235945"/>
    </source>
</evidence>
<dbReference type="Gene3D" id="1.20.200.10">
    <property type="entry name" value="Fumarase/aspartase (Central domain)"/>
    <property type="match status" value="1"/>
</dbReference>
<comment type="similarity">
    <text evidence="1">Belongs to the PAL/histidase family.</text>
</comment>
<dbReference type="InterPro" id="IPR022313">
    <property type="entry name" value="Phe/His_NH3-lyase_AS"/>
</dbReference>
<dbReference type="GO" id="GO:0009800">
    <property type="term" value="P:cinnamic acid biosynthetic process"/>
    <property type="evidence" value="ECO:0007669"/>
    <property type="project" value="UniProtKB-ARBA"/>
</dbReference>
<dbReference type="InterPro" id="IPR008948">
    <property type="entry name" value="L-Aspartase-like"/>
</dbReference>
<dbReference type="AlphaFoldDB" id="A0A2N8NVI5"/>
<keyword evidence="3 4" id="KW-0456">Lyase</keyword>
<protein>
    <submittedName>
        <fullName evidence="4">Histidine ammonia-lyase</fullName>
    </submittedName>
</protein>
<evidence type="ECO:0000256" key="3">
    <source>
        <dbReference type="ARBA" id="ARBA00023239"/>
    </source>
</evidence>
<dbReference type="GO" id="GO:0045548">
    <property type="term" value="F:phenylalanine ammonia-lyase activity"/>
    <property type="evidence" value="ECO:0007669"/>
    <property type="project" value="UniProtKB-ARBA"/>
</dbReference>